<dbReference type="InterPro" id="IPR045572">
    <property type="entry name" value="RE_endonuc_C"/>
</dbReference>
<organism evidence="2 3">
    <name type="scientific">Blautia obeum ATCC 29174</name>
    <dbReference type="NCBI Taxonomy" id="411459"/>
    <lineage>
        <taxon>Bacteria</taxon>
        <taxon>Bacillati</taxon>
        <taxon>Bacillota</taxon>
        <taxon>Clostridia</taxon>
        <taxon>Lachnospirales</taxon>
        <taxon>Lachnospiraceae</taxon>
        <taxon>Blautia</taxon>
    </lineage>
</organism>
<evidence type="ECO:0000313" key="2">
    <source>
        <dbReference type="EMBL" id="EDM88574.1"/>
    </source>
</evidence>
<proteinExistence type="predicted"/>
<dbReference type="eggNOG" id="COG3587">
    <property type="taxonomic scope" value="Bacteria"/>
</dbReference>
<protein>
    <submittedName>
        <fullName evidence="2">Conserved domain protein</fullName>
    </submittedName>
</protein>
<gene>
    <name evidence="2" type="ORF">RUMOBE_00695</name>
</gene>
<comment type="caution">
    <text evidence="2">The sequence shown here is derived from an EMBL/GenBank/DDBJ whole genome shotgun (WGS) entry which is preliminary data.</text>
</comment>
<dbReference type="EMBL" id="AAVO02000002">
    <property type="protein sequence ID" value="EDM88574.1"/>
    <property type="molecule type" value="Genomic_DNA"/>
</dbReference>
<dbReference type="Proteomes" id="UP000006002">
    <property type="component" value="Unassembled WGS sequence"/>
</dbReference>
<dbReference type="GO" id="GO:0015668">
    <property type="term" value="F:type III site-specific deoxyribonuclease activity"/>
    <property type="evidence" value="ECO:0007669"/>
    <property type="project" value="InterPro"/>
</dbReference>
<feature type="domain" description="Type III restriction enzyme C-terminal endonuclease" evidence="1">
    <location>
        <begin position="369"/>
        <end position="408"/>
    </location>
</feature>
<name>A5ZNX8_9FIRM</name>
<accession>A5ZNX8</accession>
<reference evidence="2 3" key="1">
    <citation type="submission" date="2007-03" db="EMBL/GenBank/DDBJ databases">
        <authorList>
            <person name="Fulton L."/>
            <person name="Clifton S."/>
            <person name="Fulton B."/>
            <person name="Xu J."/>
            <person name="Minx P."/>
            <person name="Pepin K.H."/>
            <person name="Johnson M."/>
            <person name="Thiruvilangam P."/>
            <person name="Bhonagiri V."/>
            <person name="Nash W.E."/>
            <person name="Mardis E.R."/>
            <person name="Wilson R.K."/>
        </authorList>
    </citation>
    <scope>NUCLEOTIDE SEQUENCE [LARGE SCALE GENOMIC DNA]</scope>
    <source>
        <strain evidence="2 3">ATCC 29174</strain>
    </source>
</reference>
<evidence type="ECO:0000259" key="1">
    <source>
        <dbReference type="Pfam" id="PF19778"/>
    </source>
</evidence>
<dbReference type="Pfam" id="PF19778">
    <property type="entry name" value="RE_endonuc"/>
    <property type="match status" value="1"/>
</dbReference>
<evidence type="ECO:0000313" key="3">
    <source>
        <dbReference type="Proteomes" id="UP000006002"/>
    </source>
</evidence>
<reference evidence="2 3" key="2">
    <citation type="submission" date="2007-04" db="EMBL/GenBank/DDBJ databases">
        <title>Draft genome sequence of Ruminococcus obeum (ATCC 29174).</title>
        <authorList>
            <person name="Sudarsanam P."/>
            <person name="Ley R."/>
            <person name="Guruge J."/>
            <person name="Turnbaugh P.J."/>
            <person name="Mahowald M."/>
            <person name="Liep D."/>
            <person name="Gordon J."/>
        </authorList>
    </citation>
    <scope>NUCLEOTIDE SEQUENCE [LARGE SCALE GENOMIC DNA]</scope>
    <source>
        <strain evidence="2 3">ATCC 29174</strain>
    </source>
</reference>
<dbReference type="AlphaFoldDB" id="A5ZNX8"/>
<sequence>MKNKELLLDRDPKRSPVGFIFSHSALREGWDNPNVFQICTLKQSGSDIRKRQEVDRGLRLCVNQDGERQDANALGNDVHNVNILTVIASESYDSFAKGLQSEIAENVADRPRTITADLFVGKVINDLDGHEQVVDRDTAYAIMYDLTINRYIDKKGVLTDKYYEDKFNGILQIAEEVNNFAASIVELIDSVYNPRAVQPENARGNNVELKVNEEKFAMPEFQALWSKINVKSIYIVDFDIDELIRNAIASLDAKLIVAKIFFKIESGAMEESKSKEALECGAAFTKETSAYGTQIRIPVNSSVKYDLVGKLVEETKLTRKDVIAILRGIKKTVFNQFKDNPEEFIIKAVALINEEKAAAIIKHITYAVLDKYYSMKVFTDLPNGFYISTPVGNYNPDWAITFYKGKGKAYLFCS</sequence>
<dbReference type="HOGENOM" id="CLU_011799_2_0_9"/>